<feature type="compositionally biased region" description="Basic and acidic residues" evidence="1">
    <location>
        <begin position="118"/>
        <end position="139"/>
    </location>
</feature>
<reference evidence="2 3" key="1">
    <citation type="submission" date="2024-05" db="EMBL/GenBank/DDBJ databases">
        <title>Haplotype-resolved chromosome-level genome assembly of Huyou (Citrus changshanensis).</title>
        <authorList>
            <person name="Miao C."/>
            <person name="Chen W."/>
            <person name="Wu Y."/>
            <person name="Wang L."/>
            <person name="Zhao S."/>
            <person name="Grierson D."/>
            <person name="Xu C."/>
            <person name="Chen K."/>
        </authorList>
    </citation>
    <scope>NUCLEOTIDE SEQUENCE [LARGE SCALE GENOMIC DNA]</scope>
    <source>
        <strain evidence="2">01-14</strain>
        <tissue evidence="2">Leaf</tissue>
    </source>
</reference>
<evidence type="ECO:0000313" key="3">
    <source>
        <dbReference type="Proteomes" id="UP001428341"/>
    </source>
</evidence>
<dbReference type="GO" id="GO:0000712">
    <property type="term" value="P:resolution of meiotic recombination intermediates"/>
    <property type="evidence" value="ECO:0007669"/>
    <property type="project" value="TreeGrafter"/>
</dbReference>
<name>A0AAP0LPI6_9ROSI</name>
<dbReference type="EMBL" id="JBCGBO010000024">
    <property type="protein sequence ID" value="KAK9181772.1"/>
    <property type="molecule type" value="Genomic_DNA"/>
</dbReference>
<feature type="region of interest" description="Disordered" evidence="1">
    <location>
        <begin position="1460"/>
        <end position="1486"/>
    </location>
</feature>
<gene>
    <name evidence="2" type="ORF">WN944_024911</name>
</gene>
<evidence type="ECO:0000313" key="2">
    <source>
        <dbReference type="EMBL" id="KAK9181772.1"/>
    </source>
</evidence>
<comment type="caution">
    <text evidence="2">The sequence shown here is derived from an EMBL/GenBank/DDBJ whole genome shotgun (WGS) entry which is preliminary data.</text>
</comment>
<feature type="compositionally biased region" description="Polar residues" evidence="1">
    <location>
        <begin position="1611"/>
        <end position="1622"/>
    </location>
</feature>
<dbReference type="PANTHER" id="PTHR35764:SF1">
    <property type="entry name" value="PROTEIN SHORTAGE IN CHIASMATA 1"/>
    <property type="match status" value="1"/>
</dbReference>
<dbReference type="Proteomes" id="UP001428341">
    <property type="component" value="Unassembled WGS sequence"/>
</dbReference>
<keyword evidence="3" id="KW-1185">Reference proteome</keyword>
<feature type="region of interest" description="Disordered" evidence="1">
    <location>
        <begin position="109"/>
        <end position="142"/>
    </location>
</feature>
<feature type="compositionally biased region" description="Polar residues" evidence="1">
    <location>
        <begin position="1469"/>
        <end position="1478"/>
    </location>
</feature>
<accession>A0AAP0LPI6</accession>
<protein>
    <recommendedName>
        <fullName evidence="4">Protein SHORTAGE IN CHIASMATA 1</fullName>
    </recommendedName>
</protein>
<evidence type="ECO:0000256" key="1">
    <source>
        <dbReference type="SAM" id="MobiDB-lite"/>
    </source>
</evidence>
<feature type="region of interest" description="Disordered" evidence="1">
    <location>
        <begin position="1596"/>
        <end position="1622"/>
    </location>
</feature>
<organism evidence="2 3">
    <name type="scientific">Citrus x changshan-huyou</name>
    <dbReference type="NCBI Taxonomy" id="2935761"/>
    <lineage>
        <taxon>Eukaryota</taxon>
        <taxon>Viridiplantae</taxon>
        <taxon>Streptophyta</taxon>
        <taxon>Embryophyta</taxon>
        <taxon>Tracheophyta</taxon>
        <taxon>Spermatophyta</taxon>
        <taxon>Magnoliopsida</taxon>
        <taxon>eudicotyledons</taxon>
        <taxon>Gunneridae</taxon>
        <taxon>Pentapetalae</taxon>
        <taxon>rosids</taxon>
        <taxon>malvids</taxon>
        <taxon>Sapindales</taxon>
        <taxon>Rutaceae</taxon>
        <taxon>Aurantioideae</taxon>
        <taxon>Citrus</taxon>
    </lineage>
</organism>
<sequence>MRTRFLNTDYFTTSSSSTPIQTLNFLSLPIPDVSPSRLSVGKDDHLRFDSVLDVSLDIDQLPIHSALSKFFFDVIPQTIDVDFPDFEDLRFPISIVCGDEGLFDVQKESDIIDEEKEEESKRTSRLEALEVEPPKKDNETAMDDQNTHNFEVIQFETPEPAMFLENVSLYEKEEIWIVSEVPEIDNNLSAIFCKDMLTPGLAIQYLNEVRESIYSFDVVAFDYHAEQEASNLEDDGSFPDQMLCQSYMFPLLEVDEISRGTLEILSTEDELLSILKKQELQHWTQKDNMLISSKEILGSLEYDILDVLLDHSSSKQCLESEMASQDMFHEMDFIGMVETSQLQENSKFHQLMEDSDCLLSMSPVIFEEFEISNVDLSKLFEVFFSTRAPSEPVACAWMFREDMNFKNFNELIIIQELALIDDTFKSLPTPVFSEKIRSVYAVVEEKLADLNPQPLSASDGIYLDWHLLDGDECSHKFFCYDQKILQEIDLHNIDFDLESSDDDKLVSTFIFSDNALSGPNMEGCEESLNTDFLGISGLSGHVMGVSSGKLFENGSPKPGNAEQSSERNAERVSLFFKSTSQFNDLDFFLNPQKPITGENCEFAVKEFDALSPSSNSMGAGLSSDVFQQWDVTLYKVKLSDDILALIDIFKKSYLAIVHNETELSSFVTSDDFKLLSLPKQRLMDCINRKRFQKANSHGDGNSMALITLCSIKLMAWYTCFYGIHTARLYVDKLCKSQGCLKSRLGSLQSLVVAADGKIDKEITSSHPSLLVIRGILLSNCSQSNLKVLIVAEQAFWWSLKRLVMSMGLSCSELQNFYTHVDQPDVTKVYGSASAKMTDLPISDCLMVSHESVSASFPFNKFSLILEYGGSHGSSRISALSPKVAGLPHLHFLKVELDDSSASRALCEGLDVPENMEVDGEFHSSLKPDDNMLALKLQELLDLSPVEDGYHMGSGEAADTIEACCMPPSVACSQLAIESEQIQPRMMSYPVTVIVVNTQNFDKEMIVSRRSTYQKILAMEKEGVQVVERDSDLPVDIIISTATCLVWYDYRNIGKKATALDEASSCLPLCVENIATNVLTLLSFTFSVCIMVFEGDTNFICTVMESSDGLYAAAASLGLDLQLFCSYSSELTDEIIVSCIGNSIKLTSGLYPKMPESETLAESFLTKFPSVNPLTAHAMLSSKGMLLELLECRHEQRIIAVKKYHVPEESTNLFSILCQYGEREDSKSIMTDCSSSVSSGLDSDKCHLNSDSGRTQKKSIYNPDKIDILMNDFLQFEPLNQVTDGLLNPSKVFKLYDSWKDHEIFDDYQKPGSSLNDLSGKKQELDFDMMMKASRVSKAYNSQIFDCPQILEEINDPKFSLKDSLLGQNQGLGSAGMNNFDCHNISKTSRLQEDFIGEVVDLTSSPLSGKEFFSVPKSSSLSASVPQMENNSLMKSKIARRLSFGKNSLLNFPTAAELNSGSDILDSGKVQRQSTQGTTDHPDAENNNDKLLLEHRKNLLDQVFVQRFAGSRGVPFQEEISHYNGTPLSKAIRSANPQPGSPWTMDFLNRIKEKSRLRQQSLPADTAAPCLGISGNLSKVTKRRSPSILEFFKYQGGSTPGKLPEKKKQKRSVNSSTLSENKMPSTSFLPTWTPVDKRSRQTLSFALNESGNQTKLVWNDGNSQTHLATCLQQSTCDSYCNISLKYVYKWAPTRISLSLIMCVHVHEHAYAAYMSLYKPASLPHNILKPKILKAESNS</sequence>
<evidence type="ECO:0008006" key="4">
    <source>
        <dbReference type="Google" id="ProtNLM"/>
    </source>
</evidence>
<dbReference type="PANTHER" id="PTHR35764">
    <property type="entry name" value="PROTEIN SHORTAGE IN CHIASMATA 1"/>
    <property type="match status" value="1"/>
</dbReference>
<dbReference type="InterPro" id="IPR038824">
    <property type="entry name" value="SHOC1-like"/>
</dbReference>
<proteinExistence type="predicted"/>